<reference evidence="4 5" key="1">
    <citation type="submission" date="2016-05" db="EMBL/GenBank/DDBJ databases">
        <title>Complete genome sequence of two 2,5-diketo-D-glunonic acid producing strain Tatumella citrea.</title>
        <authorList>
            <person name="Duan C."/>
            <person name="Yang J."/>
            <person name="Yang S."/>
        </authorList>
    </citation>
    <scope>NUCLEOTIDE SEQUENCE [LARGE SCALE GENOMIC DNA]</scope>
    <source>
        <strain evidence="3 4">ATCC 39140</strain>
        <strain evidence="2 5">DSM 13699</strain>
    </source>
</reference>
<evidence type="ECO:0000256" key="1">
    <source>
        <dbReference type="ARBA" id="ARBA00006484"/>
    </source>
</evidence>
<dbReference type="Proteomes" id="UP000195814">
    <property type="component" value="Chromosome"/>
</dbReference>
<dbReference type="EMBL" id="CP015581">
    <property type="protein sequence ID" value="ARU98050.1"/>
    <property type="molecule type" value="Genomic_DNA"/>
</dbReference>
<organism evidence="2 5">
    <name type="scientific">Tatumella citrea</name>
    <name type="common">Pantoea citrea</name>
    <dbReference type="NCBI Taxonomy" id="53336"/>
    <lineage>
        <taxon>Bacteria</taxon>
        <taxon>Pseudomonadati</taxon>
        <taxon>Pseudomonadota</taxon>
        <taxon>Gammaproteobacteria</taxon>
        <taxon>Enterobacterales</taxon>
        <taxon>Erwiniaceae</taxon>
        <taxon>Tatumella</taxon>
    </lineage>
</organism>
<name>A0A1Y0LKA4_TATCI</name>
<dbReference type="AlphaFoldDB" id="A0A1Y0LKA4"/>
<evidence type="ECO:0000313" key="2">
    <source>
        <dbReference type="EMBL" id="ARU94012.1"/>
    </source>
</evidence>
<dbReference type="FunFam" id="3.40.50.720:FF:000084">
    <property type="entry name" value="Short-chain dehydrogenase reductase"/>
    <property type="match status" value="1"/>
</dbReference>
<dbReference type="PROSITE" id="PS00061">
    <property type="entry name" value="ADH_SHORT"/>
    <property type="match status" value="1"/>
</dbReference>
<dbReference type="PANTHER" id="PTHR42879">
    <property type="entry name" value="3-OXOACYL-(ACYL-CARRIER-PROTEIN) REDUCTASE"/>
    <property type="match status" value="1"/>
</dbReference>
<evidence type="ECO:0000313" key="5">
    <source>
        <dbReference type="Proteomes" id="UP000195814"/>
    </source>
</evidence>
<dbReference type="EMBL" id="CP015579">
    <property type="protein sequence ID" value="ARU94012.1"/>
    <property type="molecule type" value="Genomic_DNA"/>
</dbReference>
<sequence>MNKMNAFSLSGQRALITGATRGIGLAIATGLAEAGAELVISGRHQQSVDQAVDQLRSQGYQADGIILDVTDIPAIETAIAAAGVIDILINNAGTEQVCASENVTEQLWDTIVGTNLKGAFFCAQAVAKSMLAAGRSGSIINICSLTSLVGVAGAAAYGSSKSGLAGLTRALSTEWAGRGIRVNGIGPGYFETELTEVFYRDTQWRETMQQKIPQQRFGELEDLKGAAVFLSSAAARYITGQILYVDGGYLAAL</sequence>
<dbReference type="GO" id="GO:0032787">
    <property type="term" value="P:monocarboxylic acid metabolic process"/>
    <property type="evidence" value="ECO:0007669"/>
    <property type="project" value="UniProtKB-ARBA"/>
</dbReference>
<gene>
    <name evidence="2" type="ORF">A7K98_09620</name>
    <name evidence="3" type="ORF">A7K99_09620</name>
</gene>
<dbReference type="SUPFAM" id="SSF51735">
    <property type="entry name" value="NAD(P)-binding Rossmann-fold domains"/>
    <property type="match status" value="1"/>
</dbReference>
<proteinExistence type="inferred from homology"/>
<comment type="similarity">
    <text evidence="1">Belongs to the short-chain dehydrogenases/reductases (SDR) family.</text>
</comment>
<dbReference type="InterPro" id="IPR020904">
    <property type="entry name" value="Sc_DH/Rdtase_CS"/>
</dbReference>
<accession>A0A1Y0LKA4</accession>
<dbReference type="Pfam" id="PF13561">
    <property type="entry name" value="adh_short_C2"/>
    <property type="match status" value="1"/>
</dbReference>
<dbReference type="PRINTS" id="PR00080">
    <property type="entry name" value="SDRFAMILY"/>
</dbReference>
<dbReference type="InterPro" id="IPR050259">
    <property type="entry name" value="SDR"/>
</dbReference>
<dbReference type="Proteomes" id="UP000195729">
    <property type="component" value="Chromosome"/>
</dbReference>
<evidence type="ECO:0000313" key="3">
    <source>
        <dbReference type="EMBL" id="ARU98050.1"/>
    </source>
</evidence>
<dbReference type="RefSeq" id="WP_198361150.1">
    <property type="nucleotide sequence ID" value="NZ_CP015579.1"/>
</dbReference>
<dbReference type="InterPro" id="IPR002347">
    <property type="entry name" value="SDR_fam"/>
</dbReference>
<dbReference type="KEGG" id="tci:A7K98_09620"/>
<dbReference type="PANTHER" id="PTHR42879:SF2">
    <property type="entry name" value="3-OXOACYL-[ACYL-CARRIER-PROTEIN] REDUCTASE FABG"/>
    <property type="match status" value="1"/>
</dbReference>
<keyword evidence="4" id="KW-1185">Reference proteome</keyword>
<dbReference type="PRINTS" id="PR00081">
    <property type="entry name" value="GDHRDH"/>
</dbReference>
<dbReference type="InterPro" id="IPR036291">
    <property type="entry name" value="NAD(P)-bd_dom_sf"/>
</dbReference>
<dbReference type="Gene3D" id="3.40.50.720">
    <property type="entry name" value="NAD(P)-binding Rossmann-like Domain"/>
    <property type="match status" value="1"/>
</dbReference>
<evidence type="ECO:0000313" key="4">
    <source>
        <dbReference type="Proteomes" id="UP000195729"/>
    </source>
</evidence>
<protein>
    <submittedName>
        <fullName evidence="2">2-deoxy-D-gluconate 3-dehydrogenase</fullName>
    </submittedName>
</protein>